<keyword evidence="1" id="KW-0732">Signal</keyword>
<keyword evidence="5" id="KW-1185">Reference proteome</keyword>
<dbReference type="InterPro" id="IPR001769">
    <property type="entry name" value="Gingipain"/>
</dbReference>
<sequence length="1040" mass="117590">MRIYFEDRNHREKREESFLFHAEISPDQVIIRETPFGIQFKLGKDFQLANKPGTPALPSKIIRVALPADAMNIEVLATVKKTYVLTKKPVFIMPVPNYQIAADHDHLHDKSGGGERKKWGRAMRSEPYMLRSIPSPKPKMVFRAKEYDHFLQNPPPVAEYVSEVLIGNNKMVNIRVHPVTLNAESIPQLNQVIEVKVKYQRLGDTAYDRKSIIRSRSNNDAVSKVLINHLKDKVINPREVIDLREHFPFYRQYDYLIITDNNVWDSDKITSKRMVGDNKTVFEKLAAWKRQKGLSATVVAVTDIVNGLYGDFKTGAVDLQEVLRNFLKFAHASWGVTWCLLGGDVEIIPVRQVAGEIRGDVNEQTVNDPPNDNEAFWATTFMKIKVVSLGEWFTIYDNYLRLTNQQTGQLIPQKAPAVSLSQIVLEKYKQLPSGVFESTTQFRDRLGWYFCTDETYMHWSSTPTNFVRVDGPAAIIHAQLRFHYTWNTIPTDMYYSSLVGPNYSVPGKHDWDFNNNRIYGQHEGKLAFDPINWHSDIIVGRAPVSSPGDAETFVNKVIAYEKFHTENGTPLDRNYLDKMLLVSSNWGGRFGYWGSATNPPPAGSYYTQADQKRAILQTTDDVAIDWNWELLSWIDDDNVSEIPYNAGAGPFHKGWFFAKSPTDLSPAVLHIVLPFGIHFDFPMVTHTIVIYGTDAEIQPNHFVLDSKDADGSMMDQEALREQVDAEIAILKRFNRLYEDVDSLSPANLSAAPVSRLNDAVLTAALNEGQHFLSLSGHGNQGGCCGVDDNKAADSANGTNYFITFADSCLTNGFDAADSMSEFMLNNGGGGAVAYVGHTRFSWIGLGDDFQREFFHTLVNTHHVGLMHDSRFTLLTDPDDHYQKWSILALNLLGDPEMEIWTRKPITLLTSVFFLKDKLYVKAYNKDDLARNAIKKLSVKVHLDERVYHLEPDEEGGIGFDRDWLKNENILLTVSAPGSLPFQLTSMNLNELAGKELTSELLMLDEWLRAVPEQTQSNCHGSSGQENQGQTVQMTHYPAAE</sequence>
<dbReference type="GO" id="GO:0008234">
    <property type="term" value="F:cysteine-type peptidase activity"/>
    <property type="evidence" value="ECO:0007669"/>
    <property type="project" value="InterPro"/>
</dbReference>
<evidence type="ECO:0000256" key="1">
    <source>
        <dbReference type="ARBA" id="ARBA00022729"/>
    </source>
</evidence>
<dbReference type="RefSeq" id="WP_166588450.1">
    <property type="nucleotide sequence ID" value="NZ_WWEO01000045.1"/>
</dbReference>
<dbReference type="Gene3D" id="3.40.50.1460">
    <property type="match status" value="1"/>
</dbReference>
<dbReference type="EMBL" id="WWEO01000045">
    <property type="protein sequence ID" value="NCD72509.1"/>
    <property type="molecule type" value="Genomic_DNA"/>
</dbReference>
<protein>
    <recommendedName>
        <fullName evidence="3">Gingipain domain-containing protein</fullName>
    </recommendedName>
</protein>
<proteinExistence type="predicted"/>
<dbReference type="SUPFAM" id="SSF52129">
    <property type="entry name" value="Caspase-like"/>
    <property type="match status" value="2"/>
</dbReference>
<dbReference type="AlphaFoldDB" id="A0A965ZM81"/>
<dbReference type="InterPro" id="IPR029030">
    <property type="entry name" value="Caspase-like_dom_sf"/>
</dbReference>
<evidence type="ECO:0000256" key="2">
    <source>
        <dbReference type="SAM" id="MobiDB-lite"/>
    </source>
</evidence>
<dbReference type="Gene3D" id="2.60.40.3800">
    <property type="match status" value="1"/>
</dbReference>
<dbReference type="GO" id="GO:0006508">
    <property type="term" value="P:proteolysis"/>
    <property type="evidence" value="ECO:0007669"/>
    <property type="project" value="InterPro"/>
</dbReference>
<feature type="region of interest" description="Disordered" evidence="2">
    <location>
        <begin position="1014"/>
        <end position="1040"/>
    </location>
</feature>
<reference evidence="4" key="2">
    <citation type="submission" date="2020-10" db="EMBL/GenBank/DDBJ databases">
        <title>Mucilaginibacter sp. nov., isolated from soil.</title>
        <authorList>
            <person name="Jeon C.O."/>
        </authorList>
    </citation>
    <scope>NUCLEOTIDE SEQUENCE</scope>
    <source>
        <strain evidence="4">R11</strain>
    </source>
</reference>
<dbReference type="Gene3D" id="3.40.50.10390">
    <property type="entry name" value="Gingipain r, domain 1"/>
    <property type="match status" value="1"/>
</dbReference>
<evidence type="ECO:0000313" key="4">
    <source>
        <dbReference type="EMBL" id="NCD72509.1"/>
    </source>
</evidence>
<dbReference type="InterPro" id="IPR038490">
    <property type="entry name" value="Gingipain_propep_sf"/>
</dbReference>
<dbReference type="InterPro" id="IPR029031">
    <property type="entry name" value="Gingipain_N_sf"/>
</dbReference>
<dbReference type="Pfam" id="PF01364">
    <property type="entry name" value="Peptidase_C25"/>
    <property type="match status" value="2"/>
</dbReference>
<gene>
    <name evidence="4" type="ORF">GSY63_24295</name>
</gene>
<dbReference type="Proteomes" id="UP000638732">
    <property type="component" value="Unassembled WGS sequence"/>
</dbReference>
<feature type="domain" description="Gingipain" evidence="3">
    <location>
        <begin position="255"/>
        <end position="359"/>
    </location>
</feature>
<accession>A0A965ZM81</accession>
<comment type="caution">
    <text evidence="4">The sequence shown here is derived from an EMBL/GenBank/DDBJ whole genome shotgun (WGS) entry which is preliminary data.</text>
</comment>
<evidence type="ECO:0000313" key="5">
    <source>
        <dbReference type="Proteomes" id="UP000638732"/>
    </source>
</evidence>
<feature type="compositionally biased region" description="Polar residues" evidence="2">
    <location>
        <begin position="1014"/>
        <end position="1033"/>
    </location>
</feature>
<reference evidence="4" key="1">
    <citation type="submission" date="2020-01" db="EMBL/GenBank/DDBJ databases">
        <authorList>
            <person name="Seo Y.L."/>
        </authorList>
    </citation>
    <scope>NUCLEOTIDE SEQUENCE</scope>
    <source>
        <strain evidence="4">R11</strain>
    </source>
</reference>
<evidence type="ECO:0000259" key="3">
    <source>
        <dbReference type="Pfam" id="PF01364"/>
    </source>
</evidence>
<feature type="domain" description="Gingipain" evidence="3">
    <location>
        <begin position="474"/>
        <end position="898"/>
    </location>
</feature>
<name>A0A965ZM81_9SPHI</name>
<organism evidence="4 5">
    <name type="scientific">Mucilaginibacter agri</name>
    <dbReference type="NCBI Taxonomy" id="2695265"/>
    <lineage>
        <taxon>Bacteria</taxon>
        <taxon>Pseudomonadati</taxon>
        <taxon>Bacteroidota</taxon>
        <taxon>Sphingobacteriia</taxon>
        <taxon>Sphingobacteriales</taxon>
        <taxon>Sphingobacteriaceae</taxon>
        <taxon>Mucilaginibacter</taxon>
    </lineage>
</organism>